<comment type="function">
    <text evidence="1">Ubiquitin ligase protein which is a component of the N-end rule pathway. Recognizes and binds to proteins bearing specific N-terminal residues that are destabilizing according to the N-end rule, leading to their ubiquitination and subsequent degradation.</text>
</comment>
<reference evidence="5 6" key="1">
    <citation type="journal article" date="2011" name="Science">
        <title>The ecoresponsive genome of Daphnia pulex.</title>
        <authorList>
            <person name="Colbourne J.K."/>
            <person name="Pfrender M.E."/>
            <person name="Gilbert D."/>
            <person name="Thomas W.K."/>
            <person name="Tucker A."/>
            <person name="Oakley T.H."/>
            <person name="Tokishita S."/>
            <person name="Aerts A."/>
            <person name="Arnold G.J."/>
            <person name="Basu M.K."/>
            <person name="Bauer D.J."/>
            <person name="Caceres C.E."/>
            <person name="Carmel L."/>
            <person name="Casola C."/>
            <person name="Choi J.H."/>
            <person name="Detter J.C."/>
            <person name="Dong Q."/>
            <person name="Dusheyko S."/>
            <person name="Eads B.D."/>
            <person name="Frohlich T."/>
            <person name="Geiler-Samerotte K.A."/>
            <person name="Gerlach D."/>
            <person name="Hatcher P."/>
            <person name="Jogdeo S."/>
            <person name="Krijgsveld J."/>
            <person name="Kriventseva E.V."/>
            <person name="Kultz D."/>
            <person name="Laforsch C."/>
            <person name="Lindquist E."/>
            <person name="Lopez J."/>
            <person name="Manak J.R."/>
            <person name="Muller J."/>
            <person name="Pangilinan J."/>
            <person name="Patwardhan R.P."/>
            <person name="Pitluck S."/>
            <person name="Pritham E.J."/>
            <person name="Rechtsteiner A."/>
            <person name="Rho M."/>
            <person name="Rogozin I.B."/>
            <person name="Sakarya O."/>
            <person name="Salamov A."/>
            <person name="Schaack S."/>
            <person name="Shapiro H."/>
            <person name="Shiga Y."/>
            <person name="Skalitzky C."/>
            <person name="Smith Z."/>
            <person name="Souvorov A."/>
            <person name="Sung W."/>
            <person name="Tang Z."/>
            <person name="Tsuchiya D."/>
            <person name="Tu H."/>
            <person name="Vos H."/>
            <person name="Wang M."/>
            <person name="Wolf Y.I."/>
            <person name="Yamagata H."/>
            <person name="Yamada T."/>
            <person name="Ye Y."/>
            <person name="Shaw J.R."/>
            <person name="Andrews J."/>
            <person name="Crease T.J."/>
            <person name="Tang H."/>
            <person name="Lucas S.M."/>
            <person name="Robertson H.M."/>
            <person name="Bork P."/>
            <person name="Koonin E.V."/>
            <person name="Zdobnov E.M."/>
            <person name="Grigoriev I.V."/>
            <person name="Lynch M."/>
            <person name="Boore J.L."/>
        </authorList>
    </citation>
    <scope>NUCLEOTIDE SEQUENCE [LARGE SCALE GENOMIC DNA]</scope>
</reference>
<dbReference type="GO" id="GO:0016567">
    <property type="term" value="P:protein ubiquitination"/>
    <property type="evidence" value="ECO:0000318"/>
    <property type="project" value="GO_Central"/>
</dbReference>
<dbReference type="GO" id="GO:0071596">
    <property type="term" value="P:ubiquitin-dependent protein catabolic process via the N-end rule pathway"/>
    <property type="evidence" value="ECO:0000318"/>
    <property type="project" value="GO_Central"/>
</dbReference>
<evidence type="ECO:0000256" key="1">
    <source>
        <dbReference type="RuleBase" id="RU366018"/>
    </source>
</evidence>
<keyword evidence="1" id="KW-0833">Ubl conjugation pathway</keyword>
<keyword evidence="1" id="KW-0479">Metal-binding</keyword>
<dbReference type="eggNOG" id="KOG1139">
    <property type="taxonomic scope" value="Eukaryota"/>
</dbReference>
<organism evidence="5 6">
    <name type="scientific">Daphnia pulex</name>
    <name type="common">Water flea</name>
    <dbReference type="NCBI Taxonomy" id="6669"/>
    <lineage>
        <taxon>Eukaryota</taxon>
        <taxon>Metazoa</taxon>
        <taxon>Ecdysozoa</taxon>
        <taxon>Arthropoda</taxon>
        <taxon>Crustacea</taxon>
        <taxon>Branchiopoda</taxon>
        <taxon>Diplostraca</taxon>
        <taxon>Cladocera</taxon>
        <taxon>Anomopoda</taxon>
        <taxon>Daphniidae</taxon>
        <taxon>Daphnia</taxon>
    </lineage>
</organism>
<dbReference type="Pfam" id="PF18995">
    <property type="entry name" value="PRT6_C"/>
    <property type="match status" value="1"/>
</dbReference>
<dbReference type="GO" id="GO:0005737">
    <property type="term" value="C:cytoplasm"/>
    <property type="evidence" value="ECO:0000318"/>
    <property type="project" value="GO_Central"/>
</dbReference>
<dbReference type="Proteomes" id="UP000000305">
    <property type="component" value="Unassembled WGS sequence"/>
</dbReference>
<dbReference type="OrthoDB" id="15304at2759"/>
<keyword evidence="1" id="KW-0863">Zinc-finger</keyword>
<dbReference type="KEGG" id="dpx:DAPPUDRAFT_299698"/>
<comment type="similarity">
    <text evidence="1">Belongs to the E3 ubiquitin-protein ligase UBR1-like family.</text>
</comment>
<feature type="region of interest" description="Disordered" evidence="2">
    <location>
        <begin position="563"/>
        <end position="591"/>
    </location>
</feature>
<evidence type="ECO:0000256" key="2">
    <source>
        <dbReference type="SAM" id="MobiDB-lite"/>
    </source>
</evidence>
<dbReference type="EMBL" id="GL732525">
    <property type="protein sequence ID" value="EFX88830.1"/>
    <property type="molecule type" value="Genomic_DNA"/>
</dbReference>
<dbReference type="FunCoup" id="E9FUZ3">
    <property type="interactions" value="560"/>
</dbReference>
<comment type="pathway">
    <text evidence="1">Protein modification; protein ubiquitination.</text>
</comment>
<dbReference type="EC" id="2.3.2.27" evidence="1"/>
<protein>
    <recommendedName>
        <fullName evidence="1">E3 ubiquitin-protein ligase</fullName>
        <ecNumber evidence="1">2.3.2.27</ecNumber>
    </recommendedName>
</protein>
<dbReference type="InterPro" id="IPR039164">
    <property type="entry name" value="UBR1-like"/>
</dbReference>
<evidence type="ECO:0000313" key="6">
    <source>
        <dbReference type="Proteomes" id="UP000000305"/>
    </source>
</evidence>
<evidence type="ECO:0000313" key="5">
    <source>
        <dbReference type="EMBL" id="EFX88830.1"/>
    </source>
</evidence>
<evidence type="ECO:0000259" key="4">
    <source>
        <dbReference type="Pfam" id="PF22960"/>
    </source>
</evidence>
<feature type="region of interest" description="Disordered" evidence="2">
    <location>
        <begin position="323"/>
        <end position="348"/>
    </location>
</feature>
<feature type="compositionally biased region" description="Low complexity" evidence="2">
    <location>
        <begin position="323"/>
        <end position="339"/>
    </location>
</feature>
<dbReference type="HOGENOM" id="CLU_000651_2_0_1"/>
<dbReference type="PANTHER" id="PTHR21497:SF39">
    <property type="entry name" value="E3 UBIQUITIN-PROTEIN LIGASE UBR3"/>
    <property type="match status" value="1"/>
</dbReference>
<dbReference type="GO" id="GO:0000151">
    <property type="term" value="C:ubiquitin ligase complex"/>
    <property type="evidence" value="ECO:0000318"/>
    <property type="project" value="GO_Central"/>
</dbReference>
<gene>
    <name evidence="5" type="ORF">DAPPUDRAFT_299698</name>
</gene>
<dbReference type="InterPro" id="IPR055194">
    <property type="entry name" value="UBR1-like_WH"/>
</dbReference>
<dbReference type="STRING" id="6669.E9FUZ3"/>
<feature type="compositionally biased region" description="Polar residues" evidence="2">
    <location>
        <begin position="509"/>
        <end position="522"/>
    </location>
</feature>
<keyword evidence="1" id="KW-0808">Transferase</keyword>
<comment type="catalytic activity">
    <reaction evidence="1">
        <text>S-ubiquitinyl-[E2 ubiquitin-conjugating enzyme]-L-cysteine + [acceptor protein]-L-lysine = [E2 ubiquitin-conjugating enzyme]-L-cysteine + N(6)-ubiquitinyl-[acceptor protein]-L-lysine.</text>
        <dbReference type="EC" id="2.3.2.27"/>
    </reaction>
</comment>
<name>E9FUZ3_DAPPU</name>
<dbReference type="SUPFAM" id="SSF57850">
    <property type="entry name" value="RING/U-box"/>
    <property type="match status" value="1"/>
</dbReference>
<feature type="domain" description="E3 ubiquitin-protein ligase UBR-like C-terminal" evidence="3">
    <location>
        <begin position="1006"/>
        <end position="1366"/>
    </location>
</feature>
<evidence type="ECO:0000259" key="3">
    <source>
        <dbReference type="Pfam" id="PF18995"/>
    </source>
</evidence>
<proteinExistence type="inferred from homology"/>
<keyword evidence="1" id="KW-0862">Zinc</keyword>
<keyword evidence="6" id="KW-1185">Reference proteome</keyword>
<dbReference type="UniPathway" id="UPA00143"/>
<accession>E9FUZ3</accession>
<feature type="domain" description="E3 ubiquitin-protein ligase UBR1-like winged-helix" evidence="4">
    <location>
        <begin position="123"/>
        <end position="174"/>
    </location>
</feature>
<dbReference type="GO" id="GO:0061630">
    <property type="term" value="F:ubiquitin protein ligase activity"/>
    <property type="evidence" value="ECO:0000318"/>
    <property type="project" value="GO_Central"/>
</dbReference>
<dbReference type="GO" id="GO:0008270">
    <property type="term" value="F:zinc ion binding"/>
    <property type="evidence" value="ECO:0007669"/>
    <property type="project" value="UniProtKB-UniRule"/>
</dbReference>
<dbReference type="Pfam" id="PF22960">
    <property type="entry name" value="WHD_UBR1"/>
    <property type="match status" value="1"/>
</dbReference>
<dbReference type="InParanoid" id="E9FUZ3"/>
<sequence>MALAITDLAAFYEILSGLWVRNGLQIKGQAMSYIQCHFGNSMVDADIYLLQICATQLSPTLVLPTIFERFHVMELLSMNPLLKSNFLEGEQESTMLESCLTFIASLMSIRTNIGANESDLDRLEMVSLLCMSDRTHSQLMELLPEKCGAPQNKDFDAILAQVADYKAPNFEASGSMQQGIVRQSGKYPNYSSGTLWPPFRLPIATHLNYEDPRKVLLSRTFHAILFVLLYKATHSPSLVSEQSLALVIYLLDMAVSLVHQTKTQGNEVCIREPIIHLPDDRVDLQLNDWFSTDSLAENVITVVNNVTLTTSTAVTVNSTEAAELDLESSASSTSSTSEGESSDQDMDLDVPEVSGANILLALPETDSQALVPVVSSRPGTSSDMATVSVYRNPSRIGTSSHFRVMPALSAVGQASMVIAGAISPTPTLPQLAYPNIRAITSGNEVTKYTSQISVDSNLSDASPGTIQYEEVTESDNQRERLCVRESIVSLLLRLHSSFNGHSDSYRLPDNSNQGSDIASESGATAEEDGRIGNSSFWIGKVLDKLSRTDLRVRQSIISTKQTLWPPRTAEDSLPSETADELREKEKKRKIKERQQRLLQEFATKQKQFMQQAMAAEDVEMDLEANSVGPTSTITPSAESTTYQGSGLANLISNPASAADPSSAHSTYSASNEEHNLEEYDCVICNQASPSTSDRPMCLVVLLQATSVLAHKRYWPSGSSLALPVCEEDRFNLDKVDSLHVEMNRRVENLRQHFDESSWLTSLNIGYEGGVYVHTCGHYLHLDCHKQYLQSLRSQQRQQSLNVERGEYSCPLCRQLANSALPIATKLYGAKGGRSNEATRMVPCLNQASEEVKNMLGAEPAISPHLGSNLMEAMGRVMEDMTNATFPRFRQITSTPSPASLFLFVQSIARTNLEIELMQRNDSIIQSSGLTMGSSGVNCSSVSNVTSSMHGQAIGESSPTPGTSSASWISPGLELRFSSSPTPSGSSMGSSSQAMSHSTSPWSLLPKRSCLLPLLHVLATHSKILSTRTHQHIWSRTAGLDIGESFSRSLANSSEMEVPLLIQDVPCLLIQMVLILPLPLEQRHFVCLLQRFFNLTMVQIIVQLSCRLGEKKRALYKTVSLSDWNIAALMSFVISNMEDAHLYREDDIDIGFNENKMLNVEGDIHQPLYKMALHFLRIASLLQFHLFGDALPSSGISHTDHEEFVELCSYLNISYEMKFDSCLAPNAIIGHWCHELRKFLGNSRNLLAAKDLLMQHREWRGPRLLTLPNSYDTLFKFYHHKSCPQCNSVPKEPSLCLVCGALVCLRENCCKEENIHEAVQHSIDCGAGTAIFLAINSSTIIVIRGKRACLWGSVYLDAFGEEDRELKEN</sequence>
<dbReference type="InterPro" id="IPR044046">
    <property type="entry name" value="E3_ligase_UBR-like_C"/>
</dbReference>
<dbReference type="PANTHER" id="PTHR21497">
    <property type="entry name" value="UBIQUITIN LIGASE E3 ALPHA-RELATED"/>
    <property type="match status" value="1"/>
</dbReference>
<dbReference type="OMA" id="ICNCTTA"/>
<feature type="region of interest" description="Disordered" evidence="2">
    <location>
        <begin position="503"/>
        <end position="529"/>
    </location>
</feature>